<organism evidence="3 4">
    <name type="scientific">Marasmius crinis-equi</name>
    <dbReference type="NCBI Taxonomy" id="585013"/>
    <lineage>
        <taxon>Eukaryota</taxon>
        <taxon>Fungi</taxon>
        <taxon>Dikarya</taxon>
        <taxon>Basidiomycota</taxon>
        <taxon>Agaricomycotina</taxon>
        <taxon>Agaricomycetes</taxon>
        <taxon>Agaricomycetidae</taxon>
        <taxon>Agaricales</taxon>
        <taxon>Marasmiineae</taxon>
        <taxon>Marasmiaceae</taxon>
        <taxon>Marasmius</taxon>
    </lineage>
</organism>
<feature type="domain" description="FHA" evidence="2">
    <location>
        <begin position="34"/>
        <end position="102"/>
    </location>
</feature>
<proteinExistence type="predicted"/>
<protein>
    <recommendedName>
        <fullName evidence="2">FHA domain-containing protein</fullName>
    </recommendedName>
</protein>
<gene>
    <name evidence="3" type="ORF">V5O48_014627</name>
</gene>
<dbReference type="PROSITE" id="PS50006">
    <property type="entry name" value="FHA_DOMAIN"/>
    <property type="match status" value="1"/>
</dbReference>
<feature type="compositionally biased region" description="Polar residues" evidence="1">
    <location>
        <begin position="431"/>
        <end position="443"/>
    </location>
</feature>
<evidence type="ECO:0000256" key="1">
    <source>
        <dbReference type="SAM" id="MobiDB-lite"/>
    </source>
</evidence>
<keyword evidence="4" id="KW-1185">Reference proteome</keyword>
<dbReference type="SMART" id="SM00240">
    <property type="entry name" value="FHA"/>
    <property type="match status" value="1"/>
</dbReference>
<dbReference type="SUPFAM" id="SSF49879">
    <property type="entry name" value="SMAD/FHA domain"/>
    <property type="match status" value="1"/>
</dbReference>
<feature type="region of interest" description="Disordered" evidence="1">
    <location>
        <begin position="380"/>
        <end position="470"/>
    </location>
</feature>
<dbReference type="EMBL" id="JBAHYK010001604">
    <property type="protein sequence ID" value="KAL0567368.1"/>
    <property type="molecule type" value="Genomic_DNA"/>
</dbReference>
<feature type="compositionally biased region" description="Low complexity" evidence="1">
    <location>
        <begin position="444"/>
        <end position="470"/>
    </location>
</feature>
<evidence type="ECO:0000313" key="4">
    <source>
        <dbReference type="Proteomes" id="UP001465976"/>
    </source>
</evidence>
<dbReference type="Proteomes" id="UP001465976">
    <property type="component" value="Unassembled WGS sequence"/>
</dbReference>
<dbReference type="InterPro" id="IPR051176">
    <property type="entry name" value="Cent_Immune-Sig_Mod"/>
</dbReference>
<dbReference type="Pfam" id="PF00498">
    <property type="entry name" value="FHA"/>
    <property type="match status" value="1"/>
</dbReference>
<feature type="compositionally biased region" description="Low complexity" evidence="1">
    <location>
        <begin position="416"/>
        <end position="430"/>
    </location>
</feature>
<sequence>MPPASNEFPALHLFPLNSRSVLKKILLPTLAYPVRIGRLTEEEQERLAVDGKRIEPEEKNGYFEEETVSRHHANVWENPTDKKIYIQEIRSTFGTYLNGKRLDEEGVSSRPYELKTNDILELGHPGPDSGAKLRVVCILNQRDLVTANKVTSLDKSLEQLYQLVKICHDAFLECELVTDKVLIGTKKPAYVTFRNHMNELRSARRCAKRLLGGMSKVVKNRSEFYEQWPSVDKEIECLIEQERALHKLTSTGNVTLRVWERYSGKNAPEVSWLVGHIGELRIQMAVTDMTRRKNNRRGNAGREGRRYIKYLNAVRGWHVLSLEIIMGRLYDGSVAPGKVETLREAVADFVGNNMKPWYKGRHWVSIRIYDPVLKSVLKDDDLGEESNTSSVEDDRNESSINDEGGNELSSSDEFEFPPSSENSSFTSIESDTATLISGSQTTFNNGDTSTSNSHNTTNQKNHNSHNVNVTNHNYHYHRRQPVPRRRRWSITKFVHEHIHRYVPVMWHPYWSYYSYYQQMMEGWFHECWRWITRPWWYWHMS</sequence>
<name>A0ABR3EWT2_9AGAR</name>
<accession>A0ABR3EWT2</accession>
<evidence type="ECO:0000313" key="3">
    <source>
        <dbReference type="EMBL" id="KAL0567368.1"/>
    </source>
</evidence>
<dbReference type="PANTHER" id="PTHR15715">
    <property type="entry name" value="CENTROSOMAL PROTEIN OF 170 KDA"/>
    <property type="match status" value="1"/>
</dbReference>
<reference evidence="3 4" key="1">
    <citation type="submission" date="2024-02" db="EMBL/GenBank/DDBJ databases">
        <title>A draft genome for the cacao thread blight pathogen Marasmius crinis-equi.</title>
        <authorList>
            <person name="Cohen S.P."/>
            <person name="Baruah I.K."/>
            <person name="Amoako-Attah I."/>
            <person name="Bukari Y."/>
            <person name="Meinhardt L.W."/>
            <person name="Bailey B.A."/>
        </authorList>
    </citation>
    <scope>NUCLEOTIDE SEQUENCE [LARGE SCALE GENOMIC DNA]</scope>
    <source>
        <strain evidence="3 4">GH-76</strain>
    </source>
</reference>
<dbReference type="PANTHER" id="PTHR15715:SF37">
    <property type="entry name" value="LD47843P"/>
    <property type="match status" value="1"/>
</dbReference>
<dbReference type="InterPro" id="IPR000253">
    <property type="entry name" value="FHA_dom"/>
</dbReference>
<evidence type="ECO:0000259" key="2">
    <source>
        <dbReference type="PROSITE" id="PS50006"/>
    </source>
</evidence>
<dbReference type="Gene3D" id="2.60.200.20">
    <property type="match status" value="1"/>
</dbReference>
<dbReference type="InterPro" id="IPR008984">
    <property type="entry name" value="SMAD_FHA_dom_sf"/>
</dbReference>
<comment type="caution">
    <text evidence="3">The sequence shown here is derived from an EMBL/GenBank/DDBJ whole genome shotgun (WGS) entry which is preliminary data.</text>
</comment>